<dbReference type="SUPFAM" id="SSF53335">
    <property type="entry name" value="S-adenosyl-L-methionine-dependent methyltransferases"/>
    <property type="match status" value="1"/>
</dbReference>
<dbReference type="Pfam" id="PF13649">
    <property type="entry name" value="Methyltransf_25"/>
    <property type="match status" value="1"/>
</dbReference>
<evidence type="ECO:0000313" key="2">
    <source>
        <dbReference type="EMBL" id="NMG19211.1"/>
    </source>
</evidence>
<dbReference type="InterPro" id="IPR004033">
    <property type="entry name" value="UbiE/COQ5_MeTrFase"/>
</dbReference>
<protein>
    <submittedName>
        <fullName evidence="2">Methyltransferase</fullName>
    </submittedName>
</protein>
<keyword evidence="2" id="KW-0489">Methyltransferase</keyword>
<dbReference type="CDD" id="cd02440">
    <property type="entry name" value="AdoMet_MTases"/>
    <property type="match status" value="1"/>
</dbReference>
<evidence type="ECO:0000259" key="1">
    <source>
        <dbReference type="Pfam" id="PF13649"/>
    </source>
</evidence>
<sequence length="283" mass="31376">MINQLKLNDYKKEIADLYSRRSQTYDNSDWHTQIAHRLVEYAQISPGQHVLDIATGTGMVAIEAAQIVRPEGRVVGVDISTGMLEVAKQKVEGLSFEHVEFQLADAEALNFPANSFDRVLCSSALIWMADIPAALRQWMRFLKPGGLIGFHAFAQTAFVGGVVVQKVVEKYGVSLAFNKPTGTVEKCQNLLQQAGFEAIEIQPEQYGSYISLEQAKGMWTGNSHVAPGQFPNPVSQLSSELLAQVKAEFETELEALNTDEGVWNDITVFFTFGRKPVDSSEFR</sequence>
<keyword evidence="3" id="KW-1185">Reference proteome</keyword>
<reference evidence="2 3" key="1">
    <citation type="submission" date="2018-06" db="EMBL/GenBank/DDBJ databases">
        <title>Comparative genomics of Brasilonema spp. strains.</title>
        <authorList>
            <person name="Alvarenga D.O."/>
            <person name="Fiore M.F."/>
            <person name="Varani A.M."/>
        </authorList>
    </citation>
    <scope>NUCLEOTIDE SEQUENCE [LARGE SCALE GENOMIC DNA]</scope>
    <source>
        <strain evidence="2 3">SPC951</strain>
    </source>
</reference>
<keyword evidence="2" id="KW-0808">Transferase</keyword>
<comment type="caution">
    <text evidence="2">The sequence shown here is derived from an EMBL/GenBank/DDBJ whole genome shotgun (WGS) entry which is preliminary data.</text>
</comment>
<dbReference type="InterPro" id="IPR029063">
    <property type="entry name" value="SAM-dependent_MTases_sf"/>
</dbReference>
<dbReference type="PANTHER" id="PTHR43591">
    <property type="entry name" value="METHYLTRANSFERASE"/>
    <property type="match status" value="1"/>
</dbReference>
<dbReference type="PROSITE" id="PS51608">
    <property type="entry name" value="SAM_MT_UBIE"/>
    <property type="match status" value="1"/>
</dbReference>
<dbReference type="EMBL" id="QMEB01000036">
    <property type="protein sequence ID" value="NMG19211.1"/>
    <property type="molecule type" value="Genomic_DNA"/>
</dbReference>
<organism evidence="2 3">
    <name type="scientific">Brasilonema bromeliae SPC951</name>
    <dbReference type="NCBI Taxonomy" id="385972"/>
    <lineage>
        <taxon>Bacteria</taxon>
        <taxon>Bacillati</taxon>
        <taxon>Cyanobacteriota</taxon>
        <taxon>Cyanophyceae</taxon>
        <taxon>Nostocales</taxon>
        <taxon>Scytonemataceae</taxon>
        <taxon>Brasilonema</taxon>
        <taxon>Bromeliae group (in: Brasilonema)</taxon>
    </lineage>
</organism>
<dbReference type="InterPro" id="IPR041698">
    <property type="entry name" value="Methyltransf_25"/>
</dbReference>
<gene>
    <name evidence="2" type="ORF">DP116_07010</name>
</gene>
<dbReference type="RefSeq" id="WP_169154489.1">
    <property type="nucleotide sequence ID" value="NZ_CAWPJE010000409.1"/>
</dbReference>
<name>A0ABX1P5I8_9CYAN</name>
<evidence type="ECO:0000313" key="3">
    <source>
        <dbReference type="Proteomes" id="UP000718564"/>
    </source>
</evidence>
<proteinExistence type="predicted"/>
<dbReference type="Gene3D" id="3.40.50.150">
    <property type="entry name" value="Vaccinia Virus protein VP39"/>
    <property type="match status" value="1"/>
</dbReference>
<accession>A0ABX1P5I8</accession>
<feature type="domain" description="Methyltransferase" evidence="1">
    <location>
        <begin position="50"/>
        <end position="146"/>
    </location>
</feature>
<dbReference type="GO" id="GO:0008168">
    <property type="term" value="F:methyltransferase activity"/>
    <property type="evidence" value="ECO:0007669"/>
    <property type="project" value="UniProtKB-KW"/>
</dbReference>
<dbReference type="GO" id="GO:0032259">
    <property type="term" value="P:methylation"/>
    <property type="evidence" value="ECO:0007669"/>
    <property type="project" value="UniProtKB-KW"/>
</dbReference>
<dbReference type="Proteomes" id="UP000718564">
    <property type="component" value="Unassembled WGS sequence"/>
</dbReference>